<protein>
    <recommendedName>
        <fullName evidence="1">Methyltransferase domain-containing protein</fullName>
    </recommendedName>
</protein>
<dbReference type="PANTHER" id="PTHR44068">
    <property type="entry name" value="ZGC:194242"/>
    <property type="match status" value="1"/>
</dbReference>
<reference evidence="2 3" key="1">
    <citation type="submission" date="2016-06" db="EMBL/GenBank/DDBJ databases">
        <authorList>
            <person name="Kjaerup R.B."/>
            <person name="Dalgaard T.S."/>
            <person name="Juul-Madsen H.R."/>
        </authorList>
    </citation>
    <scope>NUCLEOTIDE SEQUENCE [LARGE SCALE GENOMIC DNA]</scope>
    <source>
        <strain evidence="2 3">GCSL-Mp3</strain>
    </source>
</reference>
<dbReference type="Proteomes" id="UP000092247">
    <property type="component" value="Unassembled WGS sequence"/>
</dbReference>
<dbReference type="InterPro" id="IPR029063">
    <property type="entry name" value="SAM-dependent_MTases_sf"/>
</dbReference>
<dbReference type="SUPFAM" id="SSF53335">
    <property type="entry name" value="S-adenosyl-L-methionine-dependent methyltransferases"/>
    <property type="match status" value="1"/>
</dbReference>
<dbReference type="Gene3D" id="3.40.50.150">
    <property type="entry name" value="Vaccinia Virus protein VP39"/>
    <property type="match status" value="1"/>
</dbReference>
<feature type="domain" description="Methyltransferase" evidence="1">
    <location>
        <begin position="46"/>
        <end position="143"/>
    </location>
</feature>
<proteinExistence type="predicted"/>
<dbReference type="InterPro" id="IPR041698">
    <property type="entry name" value="Methyltransf_25"/>
</dbReference>
<sequence>MESTHTGHEAGHKFLARLGKKRLRPGGRIATEWLLSHSGLQSDSRVLEIACNMGTTAIEIAQRFQCHITGIDMDKQALANARKNILQNGLSHLVTVQEADASKLPFPDNHFDVVINEAMLTMYADKAKTRLVQEYLRVLKPGGRLLTHDIALTTPREEECVTQEMQAAIHVKAQPMLSDDWLALFRDAGFCNVSRSEGAMTLMTPKGMLHDEGIAGTLKIIRNALKKENRPQFLQMFRHFRANRDRLRYIAVVSTK</sequence>
<dbReference type="RefSeq" id="WP_067420448.1">
    <property type="nucleotide sequence ID" value="NZ_LZEX01000001.1"/>
</dbReference>
<dbReference type="PANTHER" id="PTHR44068:SF11">
    <property type="entry name" value="GERANYL DIPHOSPHATE 2-C-METHYLTRANSFERASE"/>
    <property type="match status" value="1"/>
</dbReference>
<organism evidence="2 3">
    <name type="scientific">Morganella psychrotolerans</name>
    <dbReference type="NCBI Taxonomy" id="368603"/>
    <lineage>
        <taxon>Bacteria</taxon>
        <taxon>Pseudomonadati</taxon>
        <taxon>Pseudomonadota</taxon>
        <taxon>Gammaproteobacteria</taxon>
        <taxon>Enterobacterales</taxon>
        <taxon>Morganellaceae</taxon>
        <taxon>Morganella</taxon>
    </lineage>
</organism>
<dbReference type="STRING" id="368603.AYY16_04385"/>
<dbReference type="Pfam" id="PF13649">
    <property type="entry name" value="Methyltransf_25"/>
    <property type="match status" value="1"/>
</dbReference>
<dbReference type="EMBL" id="LZEX01000001">
    <property type="protein sequence ID" value="OBU11279.1"/>
    <property type="molecule type" value="Genomic_DNA"/>
</dbReference>
<accession>A0A1B8HP71</accession>
<dbReference type="AlphaFoldDB" id="A0A1B8HP71"/>
<evidence type="ECO:0000259" key="1">
    <source>
        <dbReference type="Pfam" id="PF13649"/>
    </source>
</evidence>
<evidence type="ECO:0000313" key="2">
    <source>
        <dbReference type="EMBL" id="OBU11279.1"/>
    </source>
</evidence>
<name>A0A1B8HP71_9GAMM</name>
<comment type="caution">
    <text evidence="2">The sequence shown here is derived from an EMBL/GenBank/DDBJ whole genome shotgun (WGS) entry which is preliminary data.</text>
</comment>
<dbReference type="CDD" id="cd02440">
    <property type="entry name" value="AdoMet_MTases"/>
    <property type="match status" value="1"/>
</dbReference>
<gene>
    <name evidence="2" type="ORF">AYY17_00535</name>
</gene>
<dbReference type="InterPro" id="IPR050447">
    <property type="entry name" value="Erg6_SMT_methyltransf"/>
</dbReference>
<evidence type="ECO:0000313" key="3">
    <source>
        <dbReference type="Proteomes" id="UP000092247"/>
    </source>
</evidence>